<evidence type="ECO:0000313" key="3">
    <source>
        <dbReference type="Proteomes" id="UP001064489"/>
    </source>
</evidence>
<gene>
    <name evidence="2" type="ORF">LWI28_028134</name>
</gene>
<reference evidence="2" key="1">
    <citation type="journal article" date="2022" name="Plant J.">
        <title>Strategies of tolerance reflected in two North American maple genomes.</title>
        <authorList>
            <person name="McEvoy S.L."/>
            <person name="Sezen U.U."/>
            <person name="Trouern-Trend A."/>
            <person name="McMahon S.M."/>
            <person name="Schaberg P.G."/>
            <person name="Yang J."/>
            <person name="Wegrzyn J.L."/>
            <person name="Swenson N.G."/>
        </authorList>
    </citation>
    <scope>NUCLEOTIDE SEQUENCE</scope>
    <source>
        <strain evidence="2">91603</strain>
    </source>
</reference>
<reference evidence="2" key="2">
    <citation type="submission" date="2023-02" db="EMBL/GenBank/DDBJ databases">
        <authorList>
            <person name="Swenson N.G."/>
            <person name="Wegrzyn J.L."/>
            <person name="Mcevoy S.L."/>
        </authorList>
    </citation>
    <scope>NUCLEOTIDE SEQUENCE</scope>
    <source>
        <strain evidence="2">91603</strain>
        <tissue evidence="2">Leaf</tissue>
    </source>
</reference>
<proteinExistence type="predicted"/>
<dbReference type="Proteomes" id="UP001064489">
    <property type="component" value="Chromosome 10"/>
</dbReference>
<feature type="chain" id="PRO_5042015687" evidence="1">
    <location>
        <begin position="28"/>
        <end position="75"/>
    </location>
</feature>
<comment type="caution">
    <text evidence="2">The sequence shown here is derived from an EMBL/GenBank/DDBJ whole genome shotgun (WGS) entry which is preliminary data.</text>
</comment>
<keyword evidence="3" id="KW-1185">Reference proteome</keyword>
<organism evidence="2 3">
    <name type="scientific">Acer negundo</name>
    <name type="common">Box elder</name>
    <dbReference type="NCBI Taxonomy" id="4023"/>
    <lineage>
        <taxon>Eukaryota</taxon>
        <taxon>Viridiplantae</taxon>
        <taxon>Streptophyta</taxon>
        <taxon>Embryophyta</taxon>
        <taxon>Tracheophyta</taxon>
        <taxon>Spermatophyta</taxon>
        <taxon>Magnoliopsida</taxon>
        <taxon>eudicotyledons</taxon>
        <taxon>Gunneridae</taxon>
        <taxon>Pentapetalae</taxon>
        <taxon>rosids</taxon>
        <taxon>malvids</taxon>
        <taxon>Sapindales</taxon>
        <taxon>Sapindaceae</taxon>
        <taxon>Hippocastanoideae</taxon>
        <taxon>Acereae</taxon>
        <taxon>Acer</taxon>
    </lineage>
</organism>
<keyword evidence="1" id="KW-0732">Signal</keyword>
<dbReference type="AlphaFoldDB" id="A0AAD5IQ50"/>
<accession>A0AAD5IQ50</accession>
<dbReference type="EMBL" id="JAJSOW010000105">
    <property type="protein sequence ID" value="KAI9166220.1"/>
    <property type="molecule type" value="Genomic_DNA"/>
</dbReference>
<evidence type="ECO:0000313" key="2">
    <source>
        <dbReference type="EMBL" id="KAI9166220.1"/>
    </source>
</evidence>
<name>A0AAD5IQ50_ACENE</name>
<evidence type="ECO:0000256" key="1">
    <source>
        <dbReference type="SAM" id="SignalP"/>
    </source>
</evidence>
<protein>
    <submittedName>
        <fullName evidence="2">Uncharacterized protein</fullName>
    </submittedName>
</protein>
<feature type="signal peptide" evidence="1">
    <location>
        <begin position="1"/>
        <end position="27"/>
    </location>
</feature>
<sequence>MAVPLKHCFLLSLLVALSLQGFEMSEAARHLLDTPAAPTLSTATLPSLPSMPSFLNPPYQRCQLTQKRQYHSMFQ</sequence>